<comment type="caution">
    <text evidence="3">The sequence shown here is derived from an EMBL/GenBank/DDBJ whole genome shotgun (WGS) entry which is preliminary data.</text>
</comment>
<dbReference type="PANTHER" id="PTHR13683">
    <property type="entry name" value="ASPARTYL PROTEASES"/>
    <property type="match status" value="1"/>
</dbReference>
<evidence type="ECO:0000259" key="2">
    <source>
        <dbReference type="Pfam" id="PF14543"/>
    </source>
</evidence>
<keyword evidence="4" id="KW-1185">Reference proteome</keyword>
<dbReference type="EMBL" id="CAUOFW020001265">
    <property type="protein sequence ID" value="CAK9142923.1"/>
    <property type="molecule type" value="Genomic_DNA"/>
</dbReference>
<dbReference type="Proteomes" id="UP001642360">
    <property type="component" value="Unassembled WGS sequence"/>
</dbReference>
<proteinExistence type="inferred from homology"/>
<evidence type="ECO:0000256" key="1">
    <source>
        <dbReference type="ARBA" id="ARBA00007447"/>
    </source>
</evidence>
<gene>
    <name evidence="3" type="ORF">ILEXP_LOCUS10617</name>
</gene>
<evidence type="ECO:0000313" key="3">
    <source>
        <dbReference type="EMBL" id="CAK9142923.1"/>
    </source>
</evidence>
<reference evidence="3 4" key="1">
    <citation type="submission" date="2024-02" db="EMBL/GenBank/DDBJ databases">
        <authorList>
            <person name="Vignale AGUSTIN F."/>
            <person name="Sosa J E."/>
            <person name="Modenutti C."/>
        </authorList>
    </citation>
    <scope>NUCLEOTIDE SEQUENCE [LARGE SCALE GENOMIC DNA]</scope>
</reference>
<dbReference type="Pfam" id="PF14543">
    <property type="entry name" value="TAXi_N"/>
    <property type="match status" value="1"/>
</dbReference>
<protein>
    <recommendedName>
        <fullName evidence="2">Xylanase inhibitor N-terminal domain-containing protein</fullName>
    </recommendedName>
</protein>
<dbReference type="InterPro" id="IPR021109">
    <property type="entry name" value="Peptidase_aspartic_dom_sf"/>
</dbReference>
<dbReference type="AlphaFoldDB" id="A0ABC8RD82"/>
<comment type="similarity">
    <text evidence="1">Belongs to the peptidase A1 family.</text>
</comment>
<evidence type="ECO:0000313" key="4">
    <source>
        <dbReference type="Proteomes" id="UP001642360"/>
    </source>
</evidence>
<accession>A0ABC8RD82</accession>
<name>A0ABC8RD82_9AQUA</name>
<dbReference type="Gene3D" id="2.40.70.10">
    <property type="entry name" value="Acid Proteases"/>
    <property type="match status" value="1"/>
</dbReference>
<dbReference type="SUPFAM" id="SSF50630">
    <property type="entry name" value="Acid proteases"/>
    <property type="match status" value="1"/>
</dbReference>
<organism evidence="3 4">
    <name type="scientific">Ilex paraguariensis</name>
    <name type="common">yerba mate</name>
    <dbReference type="NCBI Taxonomy" id="185542"/>
    <lineage>
        <taxon>Eukaryota</taxon>
        <taxon>Viridiplantae</taxon>
        <taxon>Streptophyta</taxon>
        <taxon>Embryophyta</taxon>
        <taxon>Tracheophyta</taxon>
        <taxon>Spermatophyta</taxon>
        <taxon>Magnoliopsida</taxon>
        <taxon>eudicotyledons</taxon>
        <taxon>Gunneridae</taxon>
        <taxon>Pentapetalae</taxon>
        <taxon>asterids</taxon>
        <taxon>campanulids</taxon>
        <taxon>Aquifoliales</taxon>
        <taxon>Aquifoliaceae</taxon>
        <taxon>Ilex</taxon>
    </lineage>
</organism>
<sequence length="209" mass="22850">MPHEVQYADGVSSIGLLVRDSFPLLLTTGLSKPTLTFGCGFDQRVPPSTVPNVVGILGLGRSPLTIASQLRAQSLIQNVFSHCLGSRGGDYYSPGYGDILFDGKVTPIKHLDVVFDSGSTYTIFAPRAYTATLALVRNSLRGTPLRSINDTFLPVCWKGPKRYRVVGEVRNYFKQMALLFSRINNGQQLQLPPEAYLITSASNLASSFF</sequence>
<feature type="non-terminal residue" evidence="3">
    <location>
        <position position="209"/>
    </location>
</feature>
<dbReference type="InterPro" id="IPR032861">
    <property type="entry name" value="TAXi_N"/>
</dbReference>
<dbReference type="PANTHER" id="PTHR13683:SF227">
    <property type="entry name" value="EUKARYOTIC ASPARTYL PROTEASE FAMILY PROTEIN"/>
    <property type="match status" value="1"/>
</dbReference>
<feature type="domain" description="Xylanase inhibitor N-terminal" evidence="2">
    <location>
        <begin position="3"/>
        <end position="86"/>
    </location>
</feature>
<dbReference type="InterPro" id="IPR001461">
    <property type="entry name" value="Aspartic_peptidase_A1"/>
</dbReference>